<proteinExistence type="predicted"/>
<dbReference type="InterPro" id="IPR026960">
    <property type="entry name" value="RVT-Znf"/>
</dbReference>
<protein>
    <recommendedName>
        <fullName evidence="1">Reverse transcriptase zinc-binding domain-containing protein</fullName>
    </recommendedName>
</protein>
<feature type="domain" description="Reverse transcriptase zinc-binding" evidence="1">
    <location>
        <begin position="3"/>
        <end position="39"/>
    </location>
</feature>
<evidence type="ECO:0000313" key="2">
    <source>
        <dbReference type="EnsemblPlants" id="cds.evm.model.02.1606"/>
    </source>
</evidence>
<reference evidence="2" key="1">
    <citation type="submission" date="2018-11" db="EMBL/GenBank/DDBJ databases">
        <authorList>
            <person name="Grassa J C."/>
        </authorList>
    </citation>
    <scope>NUCLEOTIDE SEQUENCE [LARGE SCALE GENOMIC DNA]</scope>
</reference>
<dbReference type="Gramene" id="evm.model.02.1606">
    <property type="protein sequence ID" value="cds.evm.model.02.1606"/>
    <property type="gene ID" value="evm.TU.02.1606"/>
</dbReference>
<name>A0A803NUA6_CANSA</name>
<evidence type="ECO:0000259" key="1">
    <source>
        <dbReference type="Pfam" id="PF13966"/>
    </source>
</evidence>
<dbReference type="Pfam" id="PF13966">
    <property type="entry name" value="zf-RVT"/>
    <property type="match status" value="1"/>
</dbReference>
<dbReference type="EMBL" id="UZAU01000209">
    <property type="status" value="NOT_ANNOTATED_CDS"/>
    <property type="molecule type" value="Genomic_DNA"/>
</dbReference>
<dbReference type="Proteomes" id="UP000596661">
    <property type="component" value="Chromosome 2"/>
</dbReference>
<sequence length="90" mass="9737">MVQLRTKRMEVPANCPICNVEDESIIHALVACPAAKLCWDRVGIGTLVQSNSSFYGLVRGQFSGGTKLFNGSATAEYVEALGVKEAFKKD</sequence>
<accession>A0A803NUA6</accession>
<organism evidence="2 3">
    <name type="scientific">Cannabis sativa</name>
    <name type="common">Hemp</name>
    <name type="synonym">Marijuana</name>
    <dbReference type="NCBI Taxonomy" id="3483"/>
    <lineage>
        <taxon>Eukaryota</taxon>
        <taxon>Viridiplantae</taxon>
        <taxon>Streptophyta</taxon>
        <taxon>Embryophyta</taxon>
        <taxon>Tracheophyta</taxon>
        <taxon>Spermatophyta</taxon>
        <taxon>Magnoliopsida</taxon>
        <taxon>eudicotyledons</taxon>
        <taxon>Gunneridae</taxon>
        <taxon>Pentapetalae</taxon>
        <taxon>rosids</taxon>
        <taxon>fabids</taxon>
        <taxon>Rosales</taxon>
        <taxon>Cannabaceae</taxon>
        <taxon>Cannabis</taxon>
    </lineage>
</organism>
<evidence type="ECO:0000313" key="3">
    <source>
        <dbReference type="Proteomes" id="UP000596661"/>
    </source>
</evidence>
<keyword evidence="3" id="KW-1185">Reference proteome</keyword>
<dbReference type="EnsemblPlants" id="evm.model.02.1606">
    <property type="protein sequence ID" value="cds.evm.model.02.1606"/>
    <property type="gene ID" value="evm.TU.02.1606"/>
</dbReference>
<reference evidence="2" key="2">
    <citation type="submission" date="2021-03" db="UniProtKB">
        <authorList>
            <consortium name="EnsemblPlants"/>
        </authorList>
    </citation>
    <scope>IDENTIFICATION</scope>
</reference>
<dbReference type="AlphaFoldDB" id="A0A803NUA6"/>